<feature type="disulfide bond" evidence="2">
    <location>
        <begin position="356"/>
        <end position="368"/>
    </location>
</feature>
<evidence type="ECO:0000313" key="5">
    <source>
        <dbReference type="Ensembl" id="ENSOKIP00005082161.1"/>
    </source>
</evidence>
<dbReference type="GeneTree" id="ENSGT00940000164732"/>
<dbReference type="SMART" id="SM00137">
    <property type="entry name" value="MAM"/>
    <property type="match status" value="5"/>
</dbReference>
<dbReference type="Gene3D" id="4.10.400.10">
    <property type="entry name" value="Low-density Lipoprotein Receptor"/>
    <property type="match status" value="1"/>
</dbReference>
<dbReference type="PROSITE" id="PS50068">
    <property type="entry name" value="LDLRA_2"/>
    <property type="match status" value="1"/>
</dbReference>
<feature type="disulfide bond" evidence="2">
    <location>
        <begin position="363"/>
        <end position="381"/>
    </location>
</feature>
<dbReference type="CDD" id="cd06263">
    <property type="entry name" value="MAM"/>
    <property type="match status" value="5"/>
</dbReference>
<dbReference type="GO" id="GO:0016020">
    <property type="term" value="C:membrane"/>
    <property type="evidence" value="ECO:0007669"/>
    <property type="project" value="InterPro"/>
</dbReference>
<accession>A0A8C7J6H9</accession>
<feature type="domain" description="MAM" evidence="4">
    <location>
        <begin position="582"/>
        <end position="749"/>
    </location>
</feature>
<sequence>MSMKFHLRSWSHKTIIMLSNVVQHRGNITLHLSNSALLFHNRKTHLSLRFSLLLSHCVSNYRKFIWFWEPLNFKLLSNCYMSDSTCGYQIRSEEVRGRQWLLSQSSRCQVVFRRPQLQQKEKGNMGFNRGISALVLLLTFLWAIGSQTLACQTPELKCDFVCDCTDCMDENGCGYRGMDFVCDFEDPDVCGWQDQSLEKAYSWERRQRGDTLPDSGPSSDFTIGTATGWFMGVTEVKAHSPSTAVMASPMMKQSSPSCRMHLRYFLWDPGFTGMGPAPLWASVYREDSTLQAVVWRPESTSVRGWREATVFLGRIPTTFQIRLHSQRTEGRRGDVAIDQLQFFDCALPLPVPGESCAAGLLQCNREGCVEQRQVCDGTDDCGDKTDEQNCGGYWGCDFEEGVCNWDLRTVSTSLKWTRTSQANISTTDPFKGPGRDHSDNTASGHFLYVTVPEGGLKSDWTSFQSPLLEPTNSTHPCKMVMYSHQFGPRSGGLSVLVADTEIYPVWQRGGALGDLWVKAEVEIISNTTFQLVFVAAIRDKDYGGVAIDSIMMSPNCRLSKGNVTLANFPKPPGHPCTSDTSKICDFREDCADKDDEAKCGDFSYEKGSSGWTDSSIGSQQWVLNDTPKDKYLFLAKAPGQQLTEAQTRTPLLGPSGPACTLNFSYSLTSKSNHTGELSIRVIDSLLGILPRLWEFSGKTGSVEGVYQQAQVYIGARDHRFQIEFVARARKLCPCARISVKDVRFINCHAQYFPSSPTALSCNFEEGLCGWYQDQTDNFDWSLLTGMDHSIGVGKSLAVDVWSPLLRGVSGRLLSYRQPGTPGHHCLSFYYKLYGPETGALSVKMRDAYGGESLLWSRSGAHGNFWHEGHCPVSEQLTSFQLIFEAVRSGFDGRVALDDVAFVNGPCTVPNKCSFEGQQCGYTSTGTASWLHTNWQSSNTGPKTDHTLETVMGYYMMADSDVEILPQGSVATLTSPVRVGVAQTECVHFWYHMGGENPGLLTVYMKPVKGDRVKIFSNNLDQGDVWRQGNGNIISTLTDWQLEFEVQGAGGKGTHVSVDDIIFSSHPCQTLGTKCDLEIGMCDWTNTQNPELDQLDWELTSAEAETHYPTPSHDHTLGTERGHFLFLPSSTRDTAKYKAWLLSPHLPSTMGTCLRFWVYKPVSHGSHLKVCRQSEGNLEQMLSVEEVGAVWSRFNVDITSAEEYQIIFEGFKGYAGVLALDDIDYDIGFNCAGEAKDPLTTTPEPDNAGGIAASIIVVLLLLATLGVLLYYYLRTQDKTKAMTGGAVEQSASPSAIEGIANDMYDPHPTQDRMTVSPVPAQPKAGDFTNEVCFSDSSELVRKEMV</sequence>
<dbReference type="InterPro" id="IPR000998">
    <property type="entry name" value="MAM_dom"/>
</dbReference>
<evidence type="ECO:0000256" key="3">
    <source>
        <dbReference type="SAM" id="Phobius"/>
    </source>
</evidence>
<dbReference type="InterPro" id="IPR036055">
    <property type="entry name" value="LDL_receptor-like_sf"/>
</dbReference>
<dbReference type="CDD" id="cd00112">
    <property type="entry name" value="LDLa"/>
    <property type="match status" value="1"/>
</dbReference>
<keyword evidence="3" id="KW-1133">Transmembrane helix</keyword>
<dbReference type="Ensembl" id="ENSOKIT00005087686.1">
    <property type="protein sequence ID" value="ENSOKIP00005082161.1"/>
    <property type="gene ID" value="ENSOKIG00005035556.1"/>
</dbReference>
<evidence type="ECO:0000313" key="6">
    <source>
        <dbReference type="Proteomes" id="UP000694557"/>
    </source>
</evidence>
<feature type="domain" description="MAM" evidence="4">
    <location>
        <begin position="910"/>
        <end position="1069"/>
    </location>
</feature>
<dbReference type="Proteomes" id="UP000694557">
    <property type="component" value="Unassembled WGS sequence"/>
</dbReference>
<evidence type="ECO:0000259" key="4">
    <source>
        <dbReference type="PROSITE" id="PS50060"/>
    </source>
</evidence>
<dbReference type="PROSITE" id="PS50060">
    <property type="entry name" value="MAM_2"/>
    <property type="match status" value="6"/>
</dbReference>
<keyword evidence="3" id="KW-0812">Transmembrane</keyword>
<keyword evidence="3" id="KW-0472">Membrane</keyword>
<dbReference type="SMART" id="SM00192">
    <property type="entry name" value="LDLa"/>
    <property type="match status" value="3"/>
</dbReference>
<feature type="transmembrane region" description="Helical" evidence="3">
    <location>
        <begin position="1250"/>
        <end position="1272"/>
    </location>
</feature>
<keyword evidence="1 2" id="KW-1015">Disulfide bond</keyword>
<protein>
    <submittedName>
        <fullName evidence="5">Apical endosomal glycoprotein</fullName>
    </submittedName>
</protein>
<feature type="domain" description="MAM" evidence="4">
    <location>
        <begin position="1072"/>
        <end position="1232"/>
    </location>
</feature>
<dbReference type="PANTHER" id="PTHR23282:SF145">
    <property type="entry name" value="APICAL ENDOSOMAL GLYCOPROTEIN ISOFORM X1"/>
    <property type="match status" value="1"/>
</dbReference>
<evidence type="ECO:0000256" key="2">
    <source>
        <dbReference type="PROSITE-ProRule" id="PRU00124"/>
    </source>
</evidence>
<dbReference type="Pfam" id="PF00057">
    <property type="entry name" value="Ldl_recept_a"/>
    <property type="match status" value="1"/>
</dbReference>
<gene>
    <name evidence="5" type="primary">mamdc4</name>
</gene>
<reference evidence="5" key="2">
    <citation type="submission" date="2025-09" db="UniProtKB">
        <authorList>
            <consortium name="Ensembl"/>
        </authorList>
    </citation>
    <scope>IDENTIFICATION</scope>
</reference>
<proteinExistence type="predicted"/>
<dbReference type="PROSITE" id="PS01209">
    <property type="entry name" value="LDLRA_1"/>
    <property type="match status" value="1"/>
</dbReference>
<dbReference type="Pfam" id="PF00629">
    <property type="entry name" value="MAM"/>
    <property type="match status" value="6"/>
</dbReference>
<dbReference type="Gene3D" id="2.60.120.200">
    <property type="match status" value="6"/>
</dbReference>
<dbReference type="InterPro" id="IPR023415">
    <property type="entry name" value="LDLR_class-A_CS"/>
</dbReference>
<reference evidence="5" key="1">
    <citation type="submission" date="2025-08" db="UniProtKB">
        <authorList>
            <consortium name="Ensembl"/>
        </authorList>
    </citation>
    <scope>IDENTIFICATION</scope>
</reference>
<dbReference type="InterPro" id="IPR002172">
    <property type="entry name" value="LDrepeatLR_classA_rpt"/>
</dbReference>
<evidence type="ECO:0000256" key="1">
    <source>
        <dbReference type="ARBA" id="ARBA00023157"/>
    </source>
</evidence>
<name>A0A8C7J6H9_ONCKI</name>
<feature type="disulfide bond" evidence="2">
    <location>
        <begin position="375"/>
        <end position="390"/>
    </location>
</feature>
<dbReference type="SUPFAM" id="SSF57424">
    <property type="entry name" value="LDL receptor-like module"/>
    <property type="match status" value="1"/>
</dbReference>
<dbReference type="PRINTS" id="PR00261">
    <property type="entry name" value="LDLRECEPTOR"/>
</dbReference>
<feature type="domain" description="MAM" evidence="4">
    <location>
        <begin position="180"/>
        <end position="347"/>
    </location>
</feature>
<keyword evidence="6" id="KW-1185">Reference proteome</keyword>
<organism evidence="5 6">
    <name type="scientific">Oncorhynchus kisutch</name>
    <name type="common">Coho salmon</name>
    <name type="synonym">Salmo kisutch</name>
    <dbReference type="NCBI Taxonomy" id="8019"/>
    <lineage>
        <taxon>Eukaryota</taxon>
        <taxon>Metazoa</taxon>
        <taxon>Chordata</taxon>
        <taxon>Craniata</taxon>
        <taxon>Vertebrata</taxon>
        <taxon>Euteleostomi</taxon>
        <taxon>Actinopterygii</taxon>
        <taxon>Neopterygii</taxon>
        <taxon>Teleostei</taxon>
        <taxon>Protacanthopterygii</taxon>
        <taxon>Salmoniformes</taxon>
        <taxon>Salmonidae</taxon>
        <taxon>Salmoninae</taxon>
        <taxon>Oncorhynchus</taxon>
    </lineage>
</organism>
<dbReference type="InterPro" id="IPR051560">
    <property type="entry name" value="MAM_domain-containing"/>
</dbReference>
<feature type="domain" description="MAM" evidence="4">
    <location>
        <begin position="759"/>
        <end position="908"/>
    </location>
</feature>
<dbReference type="CTD" id="158056"/>
<dbReference type="InterPro" id="IPR013320">
    <property type="entry name" value="ConA-like_dom_sf"/>
</dbReference>
<dbReference type="PANTHER" id="PTHR23282">
    <property type="entry name" value="APICAL ENDOSOMAL GLYCOPROTEIN PRECURSOR"/>
    <property type="match status" value="1"/>
</dbReference>
<feature type="domain" description="MAM" evidence="4">
    <location>
        <begin position="394"/>
        <end position="558"/>
    </location>
</feature>
<dbReference type="SUPFAM" id="SSF49899">
    <property type="entry name" value="Concanavalin A-like lectins/glucanases"/>
    <property type="match status" value="6"/>
</dbReference>